<dbReference type="RefSeq" id="WP_130059380.1">
    <property type="nucleotide sequence ID" value="NZ_JADNPJ010000007.1"/>
</dbReference>
<organism evidence="2 3">
    <name type="scientific">Bacteroides salyersiae</name>
    <dbReference type="NCBI Taxonomy" id="291644"/>
    <lineage>
        <taxon>Bacteria</taxon>
        <taxon>Pseudomonadati</taxon>
        <taxon>Bacteroidota</taxon>
        <taxon>Bacteroidia</taxon>
        <taxon>Bacteroidales</taxon>
        <taxon>Bacteroidaceae</taxon>
        <taxon>Bacteroides</taxon>
    </lineage>
</organism>
<name>A0A7J4XFC9_9BACE</name>
<comment type="caution">
    <text evidence="2">The sequence shown here is derived from an EMBL/GenBank/DDBJ whole genome shotgun (WGS) entry which is preliminary data.</text>
</comment>
<proteinExistence type="predicted"/>
<gene>
    <name evidence="2" type="ORF">F3F73_16620</name>
</gene>
<feature type="signal peptide" evidence="1">
    <location>
        <begin position="1"/>
        <end position="22"/>
    </location>
</feature>
<feature type="chain" id="PRO_5029663310" description="OmpA family protein" evidence="1">
    <location>
        <begin position="23"/>
        <end position="586"/>
    </location>
</feature>
<evidence type="ECO:0000313" key="2">
    <source>
        <dbReference type="EMBL" id="KAA3760900.1"/>
    </source>
</evidence>
<sequence>MKRNVFILLIICLLSLVRVVEAQEVIESDTIYTTQEHAQPTDDKRRVVTNPFWDNWFLNAGPTVSYYIGDYHSDGSTGRRFSPGFYVSLGKWITPGFGLMAQFNGLQARGSSHETNPFTVGGPYTNSDGTIWYKSTMKFTDVSIQALINLNNVIWGYKPGRRHRVHLAGGFGWLHHYDMAYDQSNQYSGHIEVNYEYHFKPGWAFQTKLYVIGMETNFDDVFSDRHGHADVWDAMFGAGVGISYYFNKREWDRCNSCPQDIIYINKKINQIRADCPKTETGVLEFYVFYPNNYSGCNDAPTVVDARVNTIDYLVSGIYTQKRFSDTDVVNGLLGNERALSDLETSDIATVNATQLDNNMFRGYEMSSTPLSRIMTAEEMQAFKDKEGYYYAPIYSEVTGNSGEMNKWGYRVDPSTAGQRLANKKENYDDVQSYQLNAHQGLKIVKEYTTEEDVPVTLCSLADFYAAVSGNTGYIRQFTDSAMVDKVNGILNGDNIVMIEVSGLATSQDNNKKQEVGVERNERLATDRATSVMNWMKQMDCFKDADNKFIMQKGTNLVKKVKDKSVNSLDSKLNRSARVRIIYTYTR</sequence>
<evidence type="ECO:0000256" key="1">
    <source>
        <dbReference type="SAM" id="SignalP"/>
    </source>
</evidence>
<reference evidence="2 3" key="1">
    <citation type="journal article" date="2019" name="Nat. Med.">
        <title>A library of human gut bacterial isolates paired with longitudinal multiomics data enables mechanistic microbiome research.</title>
        <authorList>
            <person name="Poyet M."/>
            <person name="Groussin M."/>
            <person name="Gibbons S.M."/>
            <person name="Avila-Pacheco J."/>
            <person name="Jiang X."/>
            <person name="Kearney S.M."/>
            <person name="Perrotta A.R."/>
            <person name="Berdy B."/>
            <person name="Zhao S."/>
            <person name="Lieberman T.D."/>
            <person name="Swanson P.K."/>
            <person name="Smith M."/>
            <person name="Roesemann S."/>
            <person name="Alexander J.E."/>
            <person name="Rich S.A."/>
            <person name="Livny J."/>
            <person name="Vlamakis H."/>
            <person name="Clish C."/>
            <person name="Bullock K."/>
            <person name="Deik A."/>
            <person name="Scott J."/>
            <person name="Pierce K.A."/>
            <person name="Xavier R.J."/>
            <person name="Alm E.J."/>
        </authorList>
    </citation>
    <scope>NUCLEOTIDE SEQUENCE [LARGE SCALE GENOMIC DNA]</scope>
    <source>
        <strain evidence="2 3">BIOML-A10</strain>
    </source>
</reference>
<evidence type="ECO:0000313" key="3">
    <source>
        <dbReference type="Proteomes" id="UP000422221"/>
    </source>
</evidence>
<protein>
    <recommendedName>
        <fullName evidence="4">OmpA family protein</fullName>
    </recommendedName>
</protein>
<evidence type="ECO:0008006" key="4">
    <source>
        <dbReference type="Google" id="ProtNLM"/>
    </source>
</evidence>
<dbReference type="EMBL" id="VWMK01000018">
    <property type="protein sequence ID" value="KAA3760900.1"/>
    <property type="molecule type" value="Genomic_DNA"/>
</dbReference>
<keyword evidence="1" id="KW-0732">Signal</keyword>
<accession>A0A7J4XFC9</accession>
<dbReference type="Proteomes" id="UP000422221">
    <property type="component" value="Unassembled WGS sequence"/>
</dbReference>
<dbReference type="AlphaFoldDB" id="A0A7J4XFC9"/>